<dbReference type="Proteomes" id="UP000298125">
    <property type="component" value="Unassembled WGS sequence"/>
</dbReference>
<accession>A0A4R9JL47</accession>
<comment type="caution">
    <text evidence="1">The sequence shown here is derived from an EMBL/GenBank/DDBJ whole genome shotgun (WGS) entry which is preliminary data.</text>
</comment>
<dbReference type="AlphaFoldDB" id="A0A4R9JL47"/>
<reference evidence="1" key="1">
    <citation type="journal article" date="2019" name="PLoS Negl. Trop. Dis.">
        <title>Revisiting the worldwide diversity of Leptospira species in the environment.</title>
        <authorList>
            <person name="Vincent A.T."/>
            <person name="Schiettekatte O."/>
            <person name="Bourhy P."/>
            <person name="Veyrier F.J."/>
            <person name="Picardeau M."/>
        </authorList>
    </citation>
    <scope>NUCLEOTIDE SEQUENCE [LARGE SCALE GENOMIC DNA]</scope>
    <source>
        <strain evidence="1">201702692</strain>
    </source>
</reference>
<name>A0A4R9JL47_9LEPT</name>
<keyword evidence="2" id="KW-1185">Reference proteome</keyword>
<dbReference type="RefSeq" id="WP_135576550.1">
    <property type="nucleotide sequence ID" value="NZ_RQGA01000003.1"/>
</dbReference>
<sequence>MKLIYIFQVTLSLTAILSCSSLPKKQNPTFKGCNFTFNTIRLENEKKIKTYLYAADSKIKVFPAVYQDLSYVSEDWIRAKKDDKYGFIDVNSRPVFRFELSLVGDFFDGFAIYRLGEHHRDPKGFLDKNGNLLGDVEYENAFRFQDGYAIVQNNGKQGIINTKGKLILPIKYDFLSNIHDGWAIFKRDEHQGLVNIQGIEKKFTHENYDIRNYFYHGTIQFYHYKKLGLMDSNFKVIIPPKYDYMGIPQEGLVRFELNKKWGFLDLSGNVIIEPKFDTVYDFSEGYATISINDKYGIINKQGGYLIEPKLKSIASFSNGIAVAKEGEKEGYITTDAEWLIPPIFEKLGTLKDGIFTYQLNEAWGVVNFRECLN</sequence>
<dbReference type="PROSITE" id="PS51257">
    <property type="entry name" value="PROKAR_LIPOPROTEIN"/>
    <property type="match status" value="1"/>
</dbReference>
<dbReference type="InterPro" id="IPR032774">
    <property type="entry name" value="WG_beta_rep"/>
</dbReference>
<dbReference type="PANTHER" id="PTHR37841:SF1">
    <property type="entry name" value="DUF3298 DOMAIN-CONTAINING PROTEIN"/>
    <property type="match status" value="1"/>
</dbReference>
<protein>
    <submittedName>
        <fullName evidence="1">WG repeat-containing protein</fullName>
    </submittedName>
</protein>
<dbReference type="Pfam" id="PF14903">
    <property type="entry name" value="WG_beta_rep"/>
    <property type="match status" value="5"/>
</dbReference>
<gene>
    <name evidence="1" type="ORF">EHQ49_03930</name>
</gene>
<dbReference type="EMBL" id="RQGA01000003">
    <property type="protein sequence ID" value="TGL44632.1"/>
    <property type="molecule type" value="Genomic_DNA"/>
</dbReference>
<dbReference type="PANTHER" id="PTHR37841">
    <property type="entry name" value="GLR2918 PROTEIN"/>
    <property type="match status" value="1"/>
</dbReference>
<dbReference type="OrthoDB" id="324450at2"/>
<proteinExistence type="predicted"/>
<evidence type="ECO:0000313" key="2">
    <source>
        <dbReference type="Proteomes" id="UP000298125"/>
    </source>
</evidence>
<organism evidence="1 2">
    <name type="scientific">Leptospira perdikensis</name>
    <dbReference type="NCBI Taxonomy" id="2484948"/>
    <lineage>
        <taxon>Bacteria</taxon>
        <taxon>Pseudomonadati</taxon>
        <taxon>Spirochaetota</taxon>
        <taxon>Spirochaetia</taxon>
        <taxon>Leptospirales</taxon>
        <taxon>Leptospiraceae</taxon>
        <taxon>Leptospira</taxon>
    </lineage>
</organism>
<evidence type="ECO:0000313" key="1">
    <source>
        <dbReference type="EMBL" id="TGL44632.1"/>
    </source>
</evidence>